<dbReference type="AlphaFoldDB" id="A0A841HUL0"/>
<evidence type="ECO:0000256" key="5">
    <source>
        <dbReference type="SAM" id="Phobius"/>
    </source>
</evidence>
<dbReference type="PANTHER" id="PTHR23508:SF10">
    <property type="entry name" value="CARBOXYLIC ACID TRANSPORTER PROTEIN HOMOLOG"/>
    <property type="match status" value="1"/>
</dbReference>
<name>A0A841HUL0_9GAMM</name>
<evidence type="ECO:0000256" key="4">
    <source>
        <dbReference type="ARBA" id="ARBA00023136"/>
    </source>
</evidence>
<feature type="transmembrane region" description="Helical" evidence="5">
    <location>
        <begin position="220"/>
        <end position="240"/>
    </location>
</feature>
<evidence type="ECO:0000256" key="1">
    <source>
        <dbReference type="ARBA" id="ARBA00004141"/>
    </source>
</evidence>
<dbReference type="PROSITE" id="PS00217">
    <property type="entry name" value="SUGAR_TRANSPORT_2"/>
    <property type="match status" value="1"/>
</dbReference>
<dbReference type="Pfam" id="PF07690">
    <property type="entry name" value="MFS_1"/>
    <property type="match status" value="1"/>
</dbReference>
<comment type="caution">
    <text evidence="7">The sequence shown here is derived from an EMBL/GenBank/DDBJ whole genome shotgun (WGS) entry which is preliminary data.</text>
</comment>
<dbReference type="Gene3D" id="1.20.1250.20">
    <property type="entry name" value="MFS general substrate transporter like domains"/>
    <property type="match status" value="1"/>
</dbReference>
<reference evidence="7 8" key="1">
    <citation type="submission" date="2020-08" db="EMBL/GenBank/DDBJ databases">
        <title>Genomic Encyclopedia of Type Strains, Phase IV (KMG-IV): sequencing the most valuable type-strain genomes for metagenomic binning, comparative biology and taxonomic classification.</title>
        <authorList>
            <person name="Goeker M."/>
        </authorList>
    </citation>
    <scope>NUCLEOTIDE SEQUENCE [LARGE SCALE GENOMIC DNA]</scope>
    <source>
        <strain evidence="7 8">DSM 26723</strain>
    </source>
</reference>
<protein>
    <submittedName>
        <fullName evidence="7">AAHS family 3-hydroxyphenylpropionic acid transporter</fullName>
    </submittedName>
</protein>
<feature type="transmembrane region" description="Helical" evidence="5">
    <location>
        <begin position="79"/>
        <end position="97"/>
    </location>
</feature>
<keyword evidence="4 5" id="KW-0472">Membrane</keyword>
<feature type="transmembrane region" description="Helical" evidence="5">
    <location>
        <begin position="167"/>
        <end position="187"/>
    </location>
</feature>
<proteinExistence type="predicted"/>
<evidence type="ECO:0000259" key="6">
    <source>
        <dbReference type="PROSITE" id="PS50850"/>
    </source>
</evidence>
<evidence type="ECO:0000313" key="8">
    <source>
        <dbReference type="Proteomes" id="UP000588068"/>
    </source>
</evidence>
<feature type="transmembrane region" description="Helical" evidence="5">
    <location>
        <begin position="252"/>
        <end position="271"/>
    </location>
</feature>
<dbReference type="PROSITE" id="PS00216">
    <property type="entry name" value="SUGAR_TRANSPORT_1"/>
    <property type="match status" value="1"/>
</dbReference>
<accession>A0A841HUL0</accession>
<keyword evidence="2 5" id="KW-0812">Transmembrane</keyword>
<evidence type="ECO:0000256" key="3">
    <source>
        <dbReference type="ARBA" id="ARBA00022989"/>
    </source>
</evidence>
<dbReference type="InterPro" id="IPR020846">
    <property type="entry name" value="MFS_dom"/>
</dbReference>
<feature type="transmembrane region" description="Helical" evidence="5">
    <location>
        <begin position="367"/>
        <end position="392"/>
    </location>
</feature>
<evidence type="ECO:0000256" key="2">
    <source>
        <dbReference type="ARBA" id="ARBA00022692"/>
    </source>
</evidence>
<feature type="transmembrane region" description="Helical" evidence="5">
    <location>
        <begin position="48"/>
        <end position="67"/>
    </location>
</feature>
<dbReference type="InterPro" id="IPR005829">
    <property type="entry name" value="Sugar_transporter_CS"/>
</dbReference>
<dbReference type="InterPro" id="IPR036259">
    <property type="entry name" value="MFS_trans_sf"/>
</dbReference>
<gene>
    <name evidence="7" type="ORF">HNQ60_005425</name>
</gene>
<feature type="transmembrane region" description="Helical" evidence="5">
    <location>
        <begin position="283"/>
        <end position="301"/>
    </location>
</feature>
<feature type="transmembrane region" description="Helical" evidence="5">
    <location>
        <begin position="135"/>
        <end position="155"/>
    </location>
</feature>
<dbReference type="Proteomes" id="UP000588068">
    <property type="component" value="Unassembled WGS sequence"/>
</dbReference>
<keyword evidence="8" id="KW-1185">Reference proteome</keyword>
<dbReference type="GO" id="GO:0005886">
    <property type="term" value="C:plasma membrane"/>
    <property type="evidence" value="ECO:0007669"/>
    <property type="project" value="TreeGrafter"/>
</dbReference>
<comment type="subcellular location">
    <subcellularLocation>
        <location evidence="1">Membrane</location>
        <topology evidence="1">Multi-pass membrane protein</topology>
    </subcellularLocation>
</comment>
<dbReference type="GO" id="GO:0046943">
    <property type="term" value="F:carboxylic acid transmembrane transporter activity"/>
    <property type="evidence" value="ECO:0007669"/>
    <property type="project" value="TreeGrafter"/>
</dbReference>
<dbReference type="NCBIfam" id="NF008586">
    <property type="entry name" value="PRK11551.1"/>
    <property type="match status" value="1"/>
</dbReference>
<dbReference type="RefSeq" id="WP_184335894.1">
    <property type="nucleotide sequence ID" value="NZ_JACHHZ010000008.1"/>
</dbReference>
<dbReference type="InterPro" id="IPR011701">
    <property type="entry name" value="MFS"/>
</dbReference>
<organism evidence="7 8">
    <name type="scientific">Povalibacter uvarum</name>
    <dbReference type="NCBI Taxonomy" id="732238"/>
    <lineage>
        <taxon>Bacteria</taxon>
        <taxon>Pseudomonadati</taxon>
        <taxon>Pseudomonadota</taxon>
        <taxon>Gammaproteobacteria</taxon>
        <taxon>Steroidobacterales</taxon>
        <taxon>Steroidobacteraceae</taxon>
        <taxon>Povalibacter</taxon>
    </lineage>
</organism>
<dbReference type="PANTHER" id="PTHR23508">
    <property type="entry name" value="CARBOXYLIC ACID TRANSPORTER PROTEIN HOMOLOG"/>
    <property type="match status" value="1"/>
</dbReference>
<keyword evidence="3 5" id="KW-1133">Transmembrane helix</keyword>
<sequence>MQSRPVQDGNLRSLVLCALAALFEGFDNQSMGVAAPRLIPEFGLAPGAISWVFSAATFGLLVGAIIGGRVADRVGRKPVLIASLMVMGLCSCATALANSVESLLLARFLTGLGLGGAMPNFIALAAEMVEPRRRVAVVTVVTAALPFGGALAGMLSLSHGIGWDWRVIFYVGGIGPVVLALLMMPLLRESAERSGDGAVRPDTASLSQALFADGRASRTLQLWSGFFFNQLILLLMLNWLPTLFVRLSFSHAAASWAAICFNLSGSFIGALIARACGGPRRSLWVTLNYLGIVVALMLLYSGTSVEIALFGCALAGATIIGGQLVVYALAPLSYSTAVRSTGVGAAVAVGRFGSVVGPLYAGGLLALGAASSAVLVGIIPFVALGGAAVFALTRQRTEPDIAQNAPQTRNESAA</sequence>
<dbReference type="SUPFAM" id="SSF103473">
    <property type="entry name" value="MFS general substrate transporter"/>
    <property type="match status" value="1"/>
</dbReference>
<feature type="domain" description="Major facilitator superfamily (MFS) profile" evidence="6">
    <location>
        <begin position="13"/>
        <end position="397"/>
    </location>
</feature>
<feature type="transmembrane region" description="Helical" evidence="5">
    <location>
        <begin position="103"/>
        <end position="123"/>
    </location>
</feature>
<dbReference type="EMBL" id="JACHHZ010000008">
    <property type="protein sequence ID" value="MBB6096503.1"/>
    <property type="molecule type" value="Genomic_DNA"/>
</dbReference>
<feature type="transmembrane region" description="Helical" evidence="5">
    <location>
        <begin position="307"/>
        <end position="330"/>
    </location>
</feature>
<feature type="transmembrane region" description="Helical" evidence="5">
    <location>
        <begin position="342"/>
        <end position="361"/>
    </location>
</feature>
<dbReference type="PROSITE" id="PS50850">
    <property type="entry name" value="MFS"/>
    <property type="match status" value="1"/>
</dbReference>
<evidence type="ECO:0000313" key="7">
    <source>
        <dbReference type="EMBL" id="MBB6096503.1"/>
    </source>
</evidence>